<sequence>MPQFPVHLAPTPEETTIQPGYRYRVNWSESELAEYLKRAGEADADHHTGVVGAYRPGIDSAQIEAIDLNAQPLNCFVWNTELLTKTMRRGLQSEAEQAPPRHNNRLTLMDSCLGGPEVRLINERTMLSVAPRFELEWTTEAFASQLGCIQLMESSRTLHFSDGEALILLDTEAADDGPVLYLGGTGDTQAVKPVCAFQARGERQKIGYNMEISQLIPAEFQEKAVVSVSVLEKYTCYFLQNAAPSDPERHIWTPVHLPIVWGWSIRVQQRYDGVWDIFRKKLILPTATTEAPALPRWRRNSLQCSTSAAHLLNSTHKATR</sequence>
<evidence type="ECO:0000313" key="1">
    <source>
        <dbReference type="EMBL" id="QFY43411.1"/>
    </source>
</evidence>
<dbReference type="InParanoid" id="A0A5Q0BMD5"/>
<dbReference type="AlphaFoldDB" id="A0A5Q0BMD5"/>
<reference evidence="1 2" key="1">
    <citation type="submission" date="2019-09" db="EMBL/GenBank/DDBJ databases">
        <title>Ecophysiology of the spiral-shaped methanotroph Methylospira mobilis as revealed by the complete genome sequence.</title>
        <authorList>
            <person name="Oshkin I.Y."/>
            <person name="Dedysh S.N."/>
            <person name="Miroshnikov K."/>
            <person name="Danilova O.V."/>
            <person name="Hakobyan A."/>
            <person name="Liesack W."/>
        </authorList>
    </citation>
    <scope>NUCLEOTIDE SEQUENCE [LARGE SCALE GENOMIC DNA]</scope>
    <source>
        <strain evidence="1 2">Shm1</strain>
    </source>
</reference>
<protein>
    <submittedName>
        <fullName evidence="1">Uncharacterized protein</fullName>
    </submittedName>
</protein>
<evidence type="ECO:0000313" key="2">
    <source>
        <dbReference type="Proteomes" id="UP000325755"/>
    </source>
</evidence>
<dbReference type="RefSeq" id="WP_153249394.1">
    <property type="nucleotide sequence ID" value="NZ_CP044205.1"/>
</dbReference>
<accession>A0A5Q0BMD5</accession>
<dbReference type="Proteomes" id="UP000325755">
    <property type="component" value="Chromosome"/>
</dbReference>
<dbReference type="KEGG" id="mmob:F6R98_12950"/>
<dbReference type="OrthoDB" id="5564267at2"/>
<proteinExistence type="predicted"/>
<gene>
    <name evidence="1" type="ORF">F6R98_12950</name>
</gene>
<organism evidence="1 2">
    <name type="scientific">Candidatus Methylospira mobilis</name>
    <dbReference type="NCBI Taxonomy" id="1808979"/>
    <lineage>
        <taxon>Bacteria</taxon>
        <taxon>Pseudomonadati</taxon>
        <taxon>Pseudomonadota</taxon>
        <taxon>Gammaproteobacteria</taxon>
        <taxon>Methylococcales</taxon>
        <taxon>Methylococcaceae</taxon>
        <taxon>Candidatus Methylospira</taxon>
    </lineage>
</organism>
<keyword evidence="2" id="KW-1185">Reference proteome</keyword>
<dbReference type="EMBL" id="CP044205">
    <property type="protein sequence ID" value="QFY43411.1"/>
    <property type="molecule type" value="Genomic_DNA"/>
</dbReference>
<name>A0A5Q0BMD5_9GAMM</name>